<dbReference type="AlphaFoldDB" id="A0A1I5KBL8"/>
<evidence type="ECO:0000256" key="1">
    <source>
        <dbReference type="SAM" id="MobiDB-lite"/>
    </source>
</evidence>
<dbReference type="Proteomes" id="UP000199331">
    <property type="component" value="Unassembled WGS sequence"/>
</dbReference>
<evidence type="ECO:0000313" key="3">
    <source>
        <dbReference type="Proteomes" id="UP000199331"/>
    </source>
</evidence>
<proteinExistence type="predicted"/>
<feature type="region of interest" description="Disordered" evidence="1">
    <location>
        <begin position="98"/>
        <end position="118"/>
    </location>
</feature>
<name>A0A1I5KBL8_9SPHN</name>
<dbReference type="STRING" id="604088.SAMN04488060_0044"/>
<evidence type="ECO:0000313" key="2">
    <source>
        <dbReference type="EMBL" id="SFO82011.1"/>
    </source>
</evidence>
<sequence>MTGRIYKPGEIDDDAYGPAPVEAPLPKWNPESEADRRHFIWWCCEMLERDRLDSGEAIGASDVDRPEVYWLRDLLDKPTFEALRADLPFMTWEEFKRQRYGDDAEPSDPPNKPGTKADPKVAAAIIENAKLTKLFDRFFGSVRRASRPSRSEILQVRHGLSEGQVITLEGYIFKAK</sequence>
<reference evidence="3" key="1">
    <citation type="submission" date="2016-10" db="EMBL/GenBank/DDBJ databases">
        <authorList>
            <person name="Varghese N."/>
            <person name="Submissions S."/>
        </authorList>
    </citation>
    <scope>NUCLEOTIDE SEQUENCE [LARGE SCALE GENOMIC DNA]</scope>
    <source>
        <strain evidence="3">CGMCC 1.7715</strain>
    </source>
</reference>
<dbReference type="EMBL" id="FOWZ01000001">
    <property type="protein sequence ID" value="SFO82011.1"/>
    <property type="molecule type" value="Genomic_DNA"/>
</dbReference>
<accession>A0A1I5KBL8</accession>
<keyword evidence="3" id="KW-1185">Reference proteome</keyword>
<gene>
    <name evidence="2" type="ORF">SAMN04488060_0044</name>
</gene>
<organism evidence="2 3">
    <name type="scientific">Qipengyuania nanhaisediminis</name>
    <dbReference type="NCBI Taxonomy" id="604088"/>
    <lineage>
        <taxon>Bacteria</taxon>
        <taxon>Pseudomonadati</taxon>
        <taxon>Pseudomonadota</taxon>
        <taxon>Alphaproteobacteria</taxon>
        <taxon>Sphingomonadales</taxon>
        <taxon>Erythrobacteraceae</taxon>
        <taxon>Qipengyuania</taxon>
    </lineage>
</organism>
<protein>
    <submittedName>
        <fullName evidence="2">Uncharacterized protein</fullName>
    </submittedName>
</protein>
<dbReference type="OrthoDB" id="2374149at2"/>
<feature type="region of interest" description="Disordered" evidence="1">
    <location>
        <begin position="1"/>
        <end position="29"/>
    </location>
</feature>
<dbReference type="RefSeq" id="WP_090476232.1">
    <property type="nucleotide sequence ID" value="NZ_FOWZ01000001.1"/>
</dbReference>